<evidence type="ECO:0000256" key="1">
    <source>
        <dbReference type="ARBA" id="ARBA00022747"/>
    </source>
</evidence>
<dbReference type="InterPro" id="IPR055180">
    <property type="entry name" value="HsdR_RecA-like_helicase_dom_2"/>
</dbReference>
<evidence type="ECO:0000313" key="4">
    <source>
        <dbReference type="Proteomes" id="UP000253141"/>
    </source>
</evidence>
<protein>
    <submittedName>
        <fullName evidence="3">Type I restriction endonuclease subunit R</fullName>
    </submittedName>
</protein>
<keyword evidence="3" id="KW-0255">Endonuclease</keyword>
<dbReference type="Proteomes" id="UP000253141">
    <property type="component" value="Unassembled WGS sequence"/>
</dbReference>
<gene>
    <name evidence="3" type="ORF">DVG78_13655</name>
</gene>
<dbReference type="CDD" id="cd18800">
    <property type="entry name" value="SF2_C_EcoR124I-like"/>
    <property type="match status" value="1"/>
</dbReference>
<keyword evidence="1" id="KW-0680">Restriction system</keyword>
<dbReference type="InterPro" id="IPR027417">
    <property type="entry name" value="P-loop_NTPase"/>
</dbReference>
<evidence type="ECO:0000313" key="3">
    <source>
        <dbReference type="EMBL" id="RDB05617.1"/>
    </source>
</evidence>
<accession>A0A369IAY9</accession>
<proteinExistence type="predicted"/>
<dbReference type="GO" id="GO:0009307">
    <property type="term" value="P:DNA restriction-modification system"/>
    <property type="evidence" value="ECO:0007669"/>
    <property type="project" value="UniProtKB-KW"/>
</dbReference>
<dbReference type="AlphaFoldDB" id="A0A369IAY9"/>
<keyword evidence="3" id="KW-0540">Nuclease</keyword>
<reference evidence="3 4" key="1">
    <citation type="submission" date="2018-07" db="EMBL/GenBank/DDBJ databases">
        <title>Genome analysis of Runella aurantiaca.</title>
        <authorList>
            <person name="Yang X."/>
        </authorList>
    </citation>
    <scope>NUCLEOTIDE SEQUENCE [LARGE SCALE GENOMIC DNA]</scope>
    <source>
        <strain evidence="3 4">YX9</strain>
    </source>
</reference>
<evidence type="ECO:0000259" key="2">
    <source>
        <dbReference type="Pfam" id="PF22679"/>
    </source>
</evidence>
<feature type="domain" description="Restriction endonuclease type I HsdR second RecA-like helicase" evidence="2">
    <location>
        <begin position="5"/>
        <end position="91"/>
    </location>
</feature>
<organism evidence="3 4">
    <name type="scientific">Runella aurantiaca</name>
    <dbReference type="NCBI Taxonomy" id="2282308"/>
    <lineage>
        <taxon>Bacteria</taxon>
        <taxon>Pseudomonadati</taxon>
        <taxon>Bacteroidota</taxon>
        <taxon>Cytophagia</taxon>
        <taxon>Cytophagales</taxon>
        <taxon>Spirosomataceae</taxon>
        <taxon>Runella</taxon>
    </lineage>
</organism>
<dbReference type="GO" id="GO:0004519">
    <property type="term" value="F:endonuclease activity"/>
    <property type="evidence" value="ECO:0007669"/>
    <property type="project" value="UniProtKB-KW"/>
</dbReference>
<dbReference type="PANTHER" id="PTHR30195:SF15">
    <property type="entry name" value="TYPE I RESTRICTION ENZYME HINDI ENDONUCLEASE SUBUNIT"/>
    <property type="match status" value="1"/>
</dbReference>
<keyword evidence="3" id="KW-0378">Hydrolase</keyword>
<dbReference type="EMBL" id="QPIW01000009">
    <property type="protein sequence ID" value="RDB05617.1"/>
    <property type="molecule type" value="Genomic_DNA"/>
</dbReference>
<dbReference type="PANTHER" id="PTHR30195">
    <property type="entry name" value="TYPE I SITE-SPECIFIC DEOXYRIBONUCLEASE PROTEIN SUBUNIT M AND R"/>
    <property type="match status" value="1"/>
</dbReference>
<dbReference type="Gene3D" id="3.40.50.300">
    <property type="entry name" value="P-loop containing nucleotide triphosphate hydrolases"/>
    <property type="match status" value="1"/>
</dbReference>
<keyword evidence="4" id="KW-1185">Reference proteome</keyword>
<sequence>MLRDYGFKDTESFEAFAKDKFKKEPARMQLLIVVDKLLTGFDAPSCTYLYIDKQMQDHGLFQAICRTNRLGKEEENDPYFKEFGYIVDYKNLFDSLNKSISDYTSDAFDAYEEEDVKGLLTNRLEKYKERLEDALEAVHQVCEPVAMPKDEPQFFHYFCGDTSQPDQLKTNEEKRFTFYKLVVELIRAYNNIASEILQAGYTDKQAEAIKQKVTYYTERRNSVKLHSGDYIDMKKFEPEMRQMLDMYLTADPSRVLSNFGDATLLQLIVENGINDALDRLPESIKENKESMAEAVENNLTKTIIQQMPVNPAYYERMSVLLMELVRMRKEGAVAYEALLKQYEELAKQVQPSTPKSNYPTAINTSARQALYDNLDKEEELSVVMDSAILYGKHDDWQGNFIKEKHLKNQVLKPILSKYQKTEKLEQIFEIIKEQKEYK</sequence>
<comment type="caution">
    <text evidence="3">The sequence shown here is derived from an EMBL/GenBank/DDBJ whole genome shotgun (WGS) entry which is preliminary data.</text>
</comment>
<name>A0A369IAY9_9BACT</name>
<dbReference type="InterPro" id="IPR051268">
    <property type="entry name" value="Type-I_R_enzyme_R_subunit"/>
</dbReference>
<dbReference type="Pfam" id="PF22679">
    <property type="entry name" value="T1R_D3-like"/>
    <property type="match status" value="1"/>
</dbReference>